<feature type="domain" description="2-thiouridine synthetase TtuA-like N-terminal LIM" evidence="5">
    <location>
        <begin position="13"/>
        <end position="37"/>
    </location>
</feature>
<keyword evidence="1" id="KW-0808">Transferase</keyword>
<dbReference type="Pfam" id="PF01171">
    <property type="entry name" value="ATP_bind_3"/>
    <property type="match status" value="1"/>
</dbReference>
<dbReference type="InterPro" id="IPR054306">
    <property type="entry name" value="TtuA-like_LIM_N"/>
</dbReference>
<dbReference type="PANTHER" id="PTHR11807:SF12">
    <property type="entry name" value="CYTOPLASMIC TRNA 2-THIOLATION PROTEIN 1"/>
    <property type="match status" value="1"/>
</dbReference>
<dbReference type="Proteomes" id="UP000509448">
    <property type="component" value="Chromosome"/>
</dbReference>
<feature type="binding site" evidence="2">
    <location>
        <position position="291"/>
    </location>
    <ligand>
        <name>Zn(2+)</name>
        <dbReference type="ChEBI" id="CHEBI:29105"/>
        <label>2</label>
    </ligand>
</feature>
<keyword evidence="2" id="KW-0862">Zinc</keyword>
<accession>A0A4P2VLD1</accession>
<dbReference type="GO" id="GO:0046872">
    <property type="term" value="F:metal ion binding"/>
    <property type="evidence" value="ECO:0007669"/>
    <property type="project" value="UniProtKB-KW"/>
</dbReference>
<dbReference type="KEGG" id="ccai:NAS2_0586"/>
<dbReference type="PIRSF" id="PIRSF004976">
    <property type="entry name" value="ATPase_YdaO"/>
    <property type="match status" value="1"/>
</dbReference>
<feature type="binding site" evidence="2">
    <location>
        <position position="36"/>
    </location>
    <ligand>
        <name>Zn(2+)</name>
        <dbReference type="ChEBI" id="CHEBI:29105"/>
        <label>1</label>
    </ligand>
</feature>
<dbReference type="GO" id="GO:0016740">
    <property type="term" value="F:transferase activity"/>
    <property type="evidence" value="ECO:0007669"/>
    <property type="project" value="UniProtKB-KW"/>
</dbReference>
<feature type="domain" description="tRNA(Ile)-lysidine/2-thiocytidine synthase N-terminal" evidence="4">
    <location>
        <begin position="61"/>
        <end position="231"/>
    </location>
</feature>
<dbReference type="SUPFAM" id="SSF52402">
    <property type="entry name" value="Adenine nucleotide alpha hydrolases-like"/>
    <property type="match status" value="1"/>
</dbReference>
<feature type="binding site" evidence="2">
    <location>
        <position position="308"/>
    </location>
    <ligand>
        <name>Zn(2+)</name>
        <dbReference type="ChEBI" id="CHEBI:29105"/>
        <label>2</label>
    </ligand>
</feature>
<name>A0A4P2VLD1_9ARCH</name>
<evidence type="ECO:0000256" key="1">
    <source>
        <dbReference type="ARBA" id="ARBA00022679"/>
    </source>
</evidence>
<evidence type="ECO:0000256" key="2">
    <source>
        <dbReference type="PIRSR" id="PIRSR004976-50"/>
    </source>
</evidence>
<dbReference type="PANTHER" id="PTHR11807">
    <property type="entry name" value="ATPASES OF THE PP SUPERFAMILY-RELATED"/>
    <property type="match status" value="1"/>
</dbReference>
<dbReference type="InterPro" id="IPR011063">
    <property type="entry name" value="TilS/TtcA_N"/>
</dbReference>
<dbReference type="GO" id="GO:0005524">
    <property type="term" value="F:ATP binding"/>
    <property type="evidence" value="ECO:0007669"/>
    <property type="project" value="UniProtKB-KW"/>
</dbReference>
<dbReference type="GO" id="GO:0002143">
    <property type="term" value="P:tRNA wobble position uridine thiolation"/>
    <property type="evidence" value="ECO:0007669"/>
    <property type="project" value="TreeGrafter"/>
</dbReference>
<dbReference type="InterPro" id="IPR035107">
    <property type="entry name" value="tRNA_thiolation_TtcA_Ctu1"/>
</dbReference>
<feature type="binding site" evidence="2">
    <location>
        <position position="14"/>
    </location>
    <ligand>
        <name>Zn(2+)</name>
        <dbReference type="ChEBI" id="CHEBI:29105"/>
        <label>1</label>
    </ligand>
</feature>
<keyword evidence="3" id="KW-0067">ATP-binding</keyword>
<keyword evidence="7" id="KW-1185">Reference proteome</keyword>
<feature type="binding site" evidence="3">
    <location>
        <position position="70"/>
    </location>
    <ligand>
        <name>ATP</name>
        <dbReference type="ChEBI" id="CHEBI:30616"/>
    </ligand>
</feature>
<dbReference type="Pfam" id="PF22082">
    <property type="entry name" value="TtuA_LIM_N"/>
    <property type="match status" value="1"/>
</dbReference>
<feature type="binding site" evidence="2">
    <location>
        <position position="33"/>
    </location>
    <ligand>
        <name>Zn(2+)</name>
        <dbReference type="ChEBI" id="CHEBI:29105"/>
        <label>1</label>
    </ligand>
</feature>
<feature type="binding site" evidence="3">
    <location>
        <position position="94"/>
    </location>
    <ligand>
        <name>ATP</name>
        <dbReference type="ChEBI" id="CHEBI:30616"/>
    </ligand>
</feature>
<dbReference type="OrthoDB" id="33422at2157"/>
<dbReference type="EMBL" id="AP018732">
    <property type="protein sequence ID" value="BBE41975.1"/>
    <property type="molecule type" value="Genomic_DNA"/>
</dbReference>
<feature type="binding site" evidence="3">
    <location>
        <position position="171"/>
    </location>
    <ligand>
        <name>ATP</name>
        <dbReference type="ChEBI" id="CHEBI:30616"/>
    </ligand>
</feature>
<gene>
    <name evidence="6" type="ORF">NAS2_0586</name>
</gene>
<feature type="binding site" evidence="3">
    <location>
        <position position="176"/>
    </location>
    <ligand>
        <name>ATP</name>
        <dbReference type="ChEBI" id="CHEBI:30616"/>
    </ligand>
</feature>
<evidence type="ECO:0000256" key="3">
    <source>
        <dbReference type="PIRSR" id="PIRSR004976-51"/>
    </source>
</evidence>
<feature type="binding site" evidence="2">
    <location>
        <position position="294"/>
    </location>
    <ligand>
        <name>Zn(2+)</name>
        <dbReference type="ChEBI" id="CHEBI:29105"/>
        <label>2</label>
    </ligand>
</feature>
<sequence>MRVAGGSGRSAGRCRICGRPGAIRIPYANAWFCEEHFPLWLERRIRRVAEKYRMFEGSRRVAVAVSGGKDSVALLHALKAIGDDAGFEVVGVHVDLGIGEFSSASAEAARRNAEMLGIEGVIVDLRRKYGFTIPDAVRSIRRPACSTCGLVKRYALEEAAEDVGADTLATGHNLDDMAQFVAMGYQSGDVEGLARLRPVIPAGRYAVRSVKPLFLVYERETAEYVRMRGLPMVSTRCPLKDATSGGVVREKMLEVEEAMPGFMMRLVQEFADKVQPALADRYLREGEVGRCRICGRPTSRDREICSFCAVRMRAAGTATG</sequence>
<dbReference type="Gene3D" id="3.40.50.620">
    <property type="entry name" value="HUPs"/>
    <property type="match status" value="1"/>
</dbReference>
<organism evidence="6 7">
    <name type="scientific">Conexivisphaera calida</name>
    <dbReference type="NCBI Taxonomy" id="1874277"/>
    <lineage>
        <taxon>Archaea</taxon>
        <taxon>Nitrososphaerota</taxon>
        <taxon>Conexivisphaeria</taxon>
        <taxon>Conexivisphaerales</taxon>
        <taxon>Conexivisphaeraceae</taxon>
        <taxon>Conexivisphaera</taxon>
    </lineage>
</organism>
<dbReference type="InterPro" id="IPR014729">
    <property type="entry name" value="Rossmann-like_a/b/a_fold"/>
</dbReference>
<proteinExistence type="predicted"/>
<keyword evidence="3" id="KW-0547">Nucleotide-binding</keyword>
<keyword evidence="2" id="KW-0479">Metal-binding</keyword>
<evidence type="ECO:0000313" key="7">
    <source>
        <dbReference type="Proteomes" id="UP000509448"/>
    </source>
</evidence>
<feature type="binding site" evidence="3">
    <location>
        <begin position="64"/>
        <end position="66"/>
    </location>
    <ligand>
        <name>ATP</name>
        <dbReference type="ChEBI" id="CHEBI:30616"/>
    </ligand>
</feature>
<dbReference type="AlphaFoldDB" id="A0A4P2VLD1"/>
<feature type="binding site" evidence="2">
    <location>
        <position position="305"/>
    </location>
    <ligand>
        <name>Zn(2+)</name>
        <dbReference type="ChEBI" id="CHEBI:29105"/>
        <label>2</label>
    </ligand>
</feature>
<dbReference type="GO" id="GO:0000049">
    <property type="term" value="F:tRNA binding"/>
    <property type="evidence" value="ECO:0007669"/>
    <property type="project" value="TreeGrafter"/>
</dbReference>
<evidence type="ECO:0000259" key="4">
    <source>
        <dbReference type="Pfam" id="PF01171"/>
    </source>
</evidence>
<evidence type="ECO:0000259" key="5">
    <source>
        <dbReference type="Pfam" id="PF22082"/>
    </source>
</evidence>
<feature type="binding site" evidence="2">
    <location>
        <position position="17"/>
    </location>
    <ligand>
        <name>Zn(2+)</name>
        <dbReference type="ChEBI" id="CHEBI:29105"/>
        <label>1</label>
    </ligand>
</feature>
<dbReference type="GO" id="GO:0002144">
    <property type="term" value="C:cytosolic tRNA wobble base thiouridylase complex"/>
    <property type="evidence" value="ECO:0007669"/>
    <property type="project" value="TreeGrafter"/>
</dbReference>
<protein>
    <submittedName>
        <fullName evidence="6">tRNA(U54)-2-thioribothymidine synthetase</fullName>
    </submittedName>
</protein>
<reference evidence="6 7" key="1">
    <citation type="journal article" date="2019" name="ISME J.">
        <title>Isolation and characterization of a thermophilic sulfur- and iron-reducing thaumarchaeote from a terrestrial acidic hot spring.</title>
        <authorList>
            <person name="Kato S."/>
            <person name="Itoh T."/>
            <person name="Yuki M."/>
            <person name="Nagamori M."/>
            <person name="Ohnishi M."/>
            <person name="Uematsu K."/>
            <person name="Suzuki K."/>
            <person name="Takashina T."/>
            <person name="Ohkuma M."/>
        </authorList>
    </citation>
    <scope>NUCLEOTIDE SEQUENCE [LARGE SCALE GENOMIC DNA]</scope>
    <source>
        <strain evidence="6 7">NAS-02</strain>
    </source>
</reference>
<evidence type="ECO:0000313" key="6">
    <source>
        <dbReference type="EMBL" id="BBE41975.1"/>
    </source>
</evidence>